<dbReference type="PANTHER" id="PTHR47948">
    <property type="entry name" value="TRANS-CINNAMATE 4-MONOOXYGENASE"/>
    <property type="match status" value="1"/>
</dbReference>
<dbReference type="GO" id="GO:0005506">
    <property type="term" value="F:iron ion binding"/>
    <property type="evidence" value="ECO:0007669"/>
    <property type="project" value="InterPro"/>
</dbReference>
<evidence type="ECO:0000256" key="6">
    <source>
        <dbReference type="ARBA" id="ARBA00022723"/>
    </source>
</evidence>
<keyword evidence="6" id="KW-0479">Metal-binding</keyword>
<dbReference type="SUPFAM" id="SSF48264">
    <property type="entry name" value="Cytochrome P450"/>
    <property type="match status" value="1"/>
</dbReference>
<comment type="similarity">
    <text evidence="3">Belongs to the cytochrome P450 family.</text>
</comment>
<evidence type="ECO:0000256" key="1">
    <source>
        <dbReference type="ARBA" id="ARBA00001971"/>
    </source>
</evidence>
<dbReference type="PANTHER" id="PTHR47948:SF11">
    <property type="entry name" value="TRANS-CINNAMATE 4-MONOOXYGENASE"/>
    <property type="match status" value="1"/>
</dbReference>
<accession>A0AAW2QI73</accession>
<evidence type="ECO:0000256" key="10">
    <source>
        <dbReference type="ARBA" id="ARBA00023033"/>
    </source>
</evidence>
<evidence type="ECO:0000256" key="9">
    <source>
        <dbReference type="ARBA" id="ARBA00023004"/>
    </source>
</evidence>
<proteinExistence type="inferred from homology"/>
<comment type="caution">
    <text evidence="13">The sequence shown here is derived from an EMBL/GenBank/DDBJ whole genome shotgun (WGS) entry which is preliminary data.</text>
</comment>
<keyword evidence="5 12" id="KW-0812">Transmembrane</keyword>
<keyword evidence="11 12" id="KW-0472">Membrane</keyword>
<reference evidence="13" key="1">
    <citation type="submission" date="2020-06" db="EMBL/GenBank/DDBJ databases">
        <authorList>
            <person name="Li T."/>
            <person name="Hu X."/>
            <person name="Zhang T."/>
            <person name="Song X."/>
            <person name="Zhang H."/>
            <person name="Dai N."/>
            <person name="Sheng W."/>
            <person name="Hou X."/>
            <person name="Wei L."/>
        </authorList>
    </citation>
    <scope>NUCLEOTIDE SEQUENCE</scope>
    <source>
        <strain evidence="13">G02</strain>
        <tissue evidence="13">Leaf</tissue>
    </source>
</reference>
<evidence type="ECO:0000256" key="7">
    <source>
        <dbReference type="ARBA" id="ARBA00022989"/>
    </source>
</evidence>
<reference evidence="13" key="2">
    <citation type="journal article" date="2024" name="Plant">
        <title>Genomic evolution and insights into agronomic trait innovations of Sesamum species.</title>
        <authorList>
            <person name="Miao H."/>
            <person name="Wang L."/>
            <person name="Qu L."/>
            <person name="Liu H."/>
            <person name="Sun Y."/>
            <person name="Le M."/>
            <person name="Wang Q."/>
            <person name="Wei S."/>
            <person name="Zheng Y."/>
            <person name="Lin W."/>
            <person name="Duan Y."/>
            <person name="Cao H."/>
            <person name="Xiong S."/>
            <person name="Wang X."/>
            <person name="Wei L."/>
            <person name="Li C."/>
            <person name="Ma Q."/>
            <person name="Ju M."/>
            <person name="Zhao R."/>
            <person name="Li G."/>
            <person name="Mu C."/>
            <person name="Tian Q."/>
            <person name="Mei H."/>
            <person name="Zhang T."/>
            <person name="Gao T."/>
            <person name="Zhang H."/>
        </authorList>
    </citation>
    <scope>NUCLEOTIDE SEQUENCE</scope>
    <source>
        <strain evidence="13">G02</strain>
    </source>
</reference>
<comment type="subcellular location">
    <subcellularLocation>
        <location evidence="2">Membrane</location>
        <topology evidence="2">Single-pass membrane protein</topology>
    </subcellularLocation>
</comment>
<organism evidence="13">
    <name type="scientific">Sesamum radiatum</name>
    <name type="common">Black benniseed</name>
    <dbReference type="NCBI Taxonomy" id="300843"/>
    <lineage>
        <taxon>Eukaryota</taxon>
        <taxon>Viridiplantae</taxon>
        <taxon>Streptophyta</taxon>
        <taxon>Embryophyta</taxon>
        <taxon>Tracheophyta</taxon>
        <taxon>Spermatophyta</taxon>
        <taxon>Magnoliopsida</taxon>
        <taxon>eudicotyledons</taxon>
        <taxon>Gunneridae</taxon>
        <taxon>Pentapetalae</taxon>
        <taxon>asterids</taxon>
        <taxon>lamiids</taxon>
        <taxon>Lamiales</taxon>
        <taxon>Pedaliaceae</taxon>
        <taxon>Sesamum</taxon>
    </lineage>
</organism>
<dbReference type="InterPro" id="IPR001128">
    <property type="entry name" value="Cyt_P450"/>
</dbReference>
<keyword evidence="9" id="KW-0408">Iron</keyword>
<evidence type="ECO:0000256" key="5">
    <source>
        <dbReference type="ARBA" id="ARBA00022692"/>
    </source>
</evidence>
<keyword evidence="8" id="KW-0560">Oxidoreductase</keyword>
<gene>
    <name evidence="13" type="ORF">Sradi_3617100</name>
</gene>
<evidence type="ECO:0000256" key="2">
    <source>
        <dbReference type="ARBA" id="ARBA00004167"/>
    </source>
</evidence>
<protein>
    <submittedName>
        <fullName evidence="13">Trans-cinnamate 4-monooxygenase</fullName>
    </submittedName>
</protein>
<dbReference type="Gene3D" id="1.10.630.10">
    <property type="entry name" value="Cytochrome P450"/>
    <property type="match status" value="1"/>
</dbReference>
<evidence type="ECO:0000256" key="12">
    <source>
        <dbReference type="SAM" id="Phobius"/>
    </source>
</evidence>
<keyword evidence="7 12" id="KW-1133">Transmembrane helix</keyword>
<dbReference type="InterPro" id="IPR036396">
    <property type="entry name" value="Cyt_P450_sf"/>
</dbReference>
<evidence type="ECO:0000256" key="4">
    <source>
        <dbReference type="ARBA" id="ARBA00022617"/>
    </source>
</evidence>
<evidence type="ECO:0000256" key="11">
    <source>
        <dbReference type="ARBA" id="ARBA00023136"/>
    </source>
</evidence>
<name>A0AAW2QI73_SESRA</name>
<feature type="transmembrane region" description="Helical" evidence="12">
    <location>
        <begin position="28"/>
        <end position="50"/>
    </location>
</feature>
<keyword evidence="10" id="KW-0503">Monooxygenase</keyword>
<dbReference type="AlphaFoldDB" id="A0AAW2QI73"/>
<evidence type="ECO:0000256" key="8">
    <source>
        <dbReference type="ARBA" id="ARBA00023002"/>
    </source>
</evidence>
<dbReference type="GO" id="GO:0016020">
    <property type="term" value="C:membrane"/>
    <property type="evidence" value="ECO:0007669"/>
    <property type="project" value="UniProtKB-SubCell"/>
</dbReference>
<keyword evidence="4" id="KW-0349">Heme</keyword>
<dbReference type="GO" id="GO:0009808">
    <property type="term" value="P:lignin metabolic process"/>
    <property type="evidence" value="ECO:0007669"/>
    <property type="project" value="TreeGrafter"/>
</dbReference>
<dbReference type="Pfam" id="PF00067">
    <property type="entry name" value="p450"/>
    <property type="match status" value="1"/>
</dbReference>
<evidence type="ECO:0000256" key="3">
    <source>
        <dbReference type="ARBA" id="ARBA00010617"/>
    </source>
</evidence>
<dbReference type="GO" id="GO:0020037">
    <property type="term" value="F:heme binding"/>
    <property type="evidence" value="ECO:0007669"/>
    <property type="project" value="InterPro"/>
</dbReference>
<sequence length="184" mass="20855">MKNCELTSSPSDSLSSIQRYQQIGPYDMVAKTLVGLLSIAAAAILISNLWGKRLNSARSIHPPPRRKLAPNRQQLRPPRLHKLRQEIRPTLPFENGQRNIAVISSIKLAREVLLTKGKEFRSRSRNIVFDIFTSKGQDMVFAKYGDHWAKMWWIVLVPFSTKRVGCSSTAVSGRQRGQGDRETK</sequence>
<comment type="cofactor">
    <cofactor evidence="1">
        <name>heme</name>
        <dbReference type="ChEBI" id="CHEBI:30413"/>
    </cofactor>
</comment>
<dbReference type="EMBL" id="JACGWJ010000015">
    <property type="protein sequence ID" value="KAL0367270.1"/>
    <property type="molecule type" value="Genomic_DNA"/>
</dbReference>
<dbReference type="GO" id="GO:0016710">
    <property type="term" value="F:trans-cinnamate 4-monooxygenase activity"/>
    <property type="evidence" value="ECO:0007669"/>
    <property type="project" value="TreeGrafter"/>
</dbReference>
<evidence type="ECO:0000313" key="13">
    <source>
        <dbReference type="EMBL" id="KAL0367270.1"/>
    </source>
</evidence>